<proteinExistence type="predicted"/>
<dbReference type="PROSITE" id="PS50002">
    <property type="entry name" value="SH3"/>
    <property type="match status" value="1"/>
</dbReference>
<name>A0A7D9JWX2_PARCT</name>
<dbReference type="SUPFAM" id="SSF50044">
    <property type="entry name" value="SH3-domain"/>
    <property type="match status" value="1"/>
</dbReference>
<evidence type="ECO:0000313" key="2">
    <source>
        <dbReference type="Proteomes" id="UP001152795"/>
    </source>
</evidence>
<dbReference type="Proteomes" id="UP001152795">
    <property type="component" value="Unassembled WGS sequence"/>
</dbReference>
<dbReference type="EMBL" id="CACRXK020023546">
    <property type="protein sequence ID" value="CAB4037862.1"/>
    <property type="molecule type" value="Genomic_DNA"/>
</dbReference>
<dbReference type="InterPro" id="IPR036028">
    <property type="entry name" value="SH3-like_dom_sf"/>
</dbReference>
<dbReference type="InterPro" id="IPR001452">
    <property type="entry name" value="SH3_domain"/>
</dbReference>
<evidence type="ECO:0000313" key="1">
    <source>
        <dbReference type="EMBL" id="CAB4037862.1"/>
    </source>
</evidence>
<dbReference type="AlphaFoldDB" id="A0A7D9JWX2"/>
<dbReference type="Gene3D" id="2.30.30.40">
    <property type="entry name" value="SH3 Domains"/>
    <property type="match status" value="1"/>
</dbReference>
<reference evidence="1" key="1">
    <citation type="submission" date="2020-04" db="EMBL/GenBank/DDBJ databases">
        <authorList>
            <person name="Alioto T."/>
            <person name="Alioto T."/>
            <person name="Gomez Garrido J."/>
        </authorList>
    </citation>
    <scope>NUCLEOTIDE SEQUENCE</scope>
    <source>
        <strain evidence="1">A484AB</strain>
    </source>
</reference>
<comment type="caution">
    <text evidence="1">The sequence shown here is derived from an EMBL/GenBank/DDBJ whole genome shotgun (WGS) entry which is preliminary data.</text>
</comment>
<keyword evidence="2" id="KW-1185">Reference proteome</keyword>
<protein>
    <submittedName>
        <fullName evidence="1">---NA</fullName>
    </submittedName>
</protein>
<organism evidence="1 2">
    <name type="scientific">Paramuricea clavata</name>
    <name type="common">Red gorgonian</name>
    <name type="synonym">Violescent sea-whip</name>
    <dbReference type="NCBI Taxonomy" id="317549"/>
    <lineage>
        <taxon>Eukaryota</taxon>
        <taxon>Metazoa</taxon>
        <taxon>Cnidaria</taxon>
        <taxon>Anthozoa</taxon>
        <taxon>Octocorallia</taxon>
        <taxon>Malacalcyonacea</taxon>
        <taxon>Plexauridae</taxon>
        <taxon>Paramuricea</taxon>
    </lineage>
</organism>
<dbReference type="Pfam" id="PF07653">
    <property type="entry name" value="SH3_2"/>
    <property type="match status" value="1"/>
</dbReference>
<gene>
    <name evidence="1" type="ORF">PACLA_8A003085</name>
</gene>
<accession>A0A7D9JWX2</accession>
<sequence>MFYSTVIEILGISCLFFFSSFFIVVDDWDRVDVKWRESIQMERRKPEVTNEVLPSKSKWHKKASAPGRITEFFRKPHKLFGNKEKVECDQVNHEKDDYDEWNDGLSESEDDVDVPCHAIPVDCGGKFIAKTDSTGQENEMDFKKGDEMILQGVRTDGWWYCLNKERNTYGWVHESSLQKC</sequence>
<dbReference type="OrthoDB" id="10053436at2759"/>